<keyword evidence="3" id="KW-1185">Reference proteome</keyword>
<sequence length="51" mass="5514">MTSLTAEDVKVLYEMALRFNTERKRLPFPNTTATYRASSTSPNGSAASAGC</sequence>
<feature type="region of interest" description="Disordered" evidence="1">
    <location>
        <begin position="28"/>
        <end position="51"/>
    </location>
</feature>
<gene>
    <name evidence="2" type="ORF">GCM10010420_36740</name>
</gene>
<dbReference type="Proteomes" id="UP001500058">
    <property type="component" value="Unassembled WGS sequence"/>
</dbReference>
<dbReference type="EMBL" id="BAAATJ010000017">
    <property type="protein sequence ID" value="GAA2405545.1"/>
    <property type="molecule type" value="Genomic_DNA"/>
</dbReference>
<proteinExistence type="predicted"/>
<comment type="caution">
    <text evidence="2">The sequence shown here is derived from an EMBL/GenBank/DDBJ whole genome shotgun (WGS) entry which is preliminary data.</text>
</comment>
<reference evidence="3" key="1">
    <citation type="journal article" date="2019" name="Int. J. Syst. Evol. Microbiol.">
        <title>The Global Catalogue of Microorganisms (GCM) 10K type strain sequencing project: providing services to taxonomists for standard genome sequencing and annotation.</title>
        <authorList>
            <consortium name="The Broad Institute Genomics Platform"/>
            <consortium name="The Broad Institute Genome Sequencing Center for Infectious Disease"/>
            <person name="Wu L."/>
            <person name="Ma J."/>
        </authorList>
    </citation>
    <scope>NUCLEOTIDE SEQUENCE [LARGE SCALE GENOMIC DNA]</scope>
    <source>
        <strain evidence="3">JCM 6921</strain>
    </source>
</reference>
<evidence type="ECO:0000313" key="3">
    <source>
        <dbReference type="Proteomes" id="UP001500058"/>
    </source>
</evidence>
<evidence type="ECO:0000256" key="1">
    <source>
        <dbReference type="SAM" id="MobiDB-lite"/>
    </source>
</evidence>
<organism evidence="2 3">
    <name type="scientific">Streptomyces glaucosporus</name>
    <dbReference type="NCBI Taxonomy" id="284044"/>
    <lineage>
        <taxon>Bacteria</taxon>
        <taxon>Bacillati</taxon>
        <taxon>Actinomycetota</taxon>
        <taxon>Actinomycetes</taxon>
        <taxon>Kitasatosporales</taxon>
        <taxon>Streptomycetaceae</taxon>
        <taxon>Streptomyces</taxon>
    </lineage>
</organism>
<evidence type="ECO:0000313" key="2">
    <source>
        <dbReference type="EMBL" id="GAA2405545.1"/>
    </source>
</evidence>
<dbReference type="RefSeq" id="WP_344632135.1">
    <property type="nucleotide sequence ID" value="NZ_BAAATJ010000017.1"/>
</dbReference>
<accession>A0ABP5VQ90</accession>
<feature type="compositionally biased region" description="Polar residues" evidence="1">
    <location>
        <begin position="29"/>
        <end position="51"/>
    </location>
</feature>
<protein>
    <submittedName>
        <fullName evidence="2">Uncharacterized protein</fullName>
    </submittedName>
</protein>
<name>A0ABP5VQ90_9ACTN</name>